<accession>A0ABP0V7X2</accession>
<sequence length="366" mass="40921">MIDNTLGDVVDKFEEAWLESRNRLSLNSDVERHAMESPPASPAPSSCTSSNISRVVLSQIRDQMALSLTRVKELEDMVKHIPNMRQQIIVLREEKKKLIRKLEGESDNNSSIIDDPQAMSRVRELEKSDLITPPMMRRKLLLKTESDNEEDEFGDIWMRTSPPPAKLISSKNIRLEELTEKMDASNQTSRESLKSLFRPIRKWFSKATAVDCSTNTESKHSNDRHFTFDVLHSISIEPESSPIPTKQVPTRSIGISTSLAPRLPRKSVAIGTDLKASDTTETIGVGDNNVYGTIFADKGIDTDKERPNSLDLLSLSPVSRASSAQSIRLCDKCNDAITSVAKEFIVGPNKKTVSPTIQRSYTSSYT</sequence>
<keyword evidence="1" id="KW-0175">Coiled coil</keyword>
<evidence type="ECO:0000313" key="4">
    <source>
        <dbReference type="Proteomes" id="UP001497444"/>
    </source>
</evidence>
<reference evidence="3" key="1">
    <citation type="submission" date="2024-02" db="EMBL/GenBank/DDBJ databases">
        <authorList>
            <consortium name="ELIXIR-Norway"/>
            <consortium name="Elixir Norway"/>
        </authorList>
    </citation>
    <scope>NUCLEOTIDE SEQUENCE</scope>
</reference>
<feature type="region of interest" description="Disordered" evidence="2">
    <location>
        <begin position="29"/>
        <end position="49"/>
    </location>
</feature>
<keyword evidence="4" id="KW-1185">Reference proteome</keyword>
<organism evidence="3 4">
    <name type="scientific">Sphagnum jensenii</name>
    <dbReference type="NCBI Taxonomy" id="128206"/>
    <lineage>
        <taxon>Eukaryota</taxon>
        <taxon>Viridiplantae</taxon>
        <taxon>Streptophyta</taxon>
        <taxon>Embryophyta</taxon>
        <taxon>Bryophyta</taxon>
        <taxon>Sphagnophytina</taxon>
        <taxon>Sphagnopsida</taxon>
        <taxon>Sphagnales</taxon>
        <taxon>Sphagnaceae</taxon>
        <taxon>Sphagnum</taxon>
    </lineage>
</organism>
<evidence type="ECO:0000256" key="1">
    <source>
        <dbReference type="SAM" id="Coils"/>
    </source>
</evidence>
<dbReference type="Proteomes" id="UP001497444">
    <property type="component" value="Unassembled WGS sequence"/>
</dbReference>
<dbReference type="EMBL" id="CAXAQS010000139">
    <property type="protein sequence ID" value="CAK9250217.1"/>
    <property type="molecule type" value="Genomic_DNA"/>
</dbReference>
<feature type="coiled-coil region" evidence="1">
    <location>
        <begin position="81"/>
        <end position="108"/>
    </location>
</feature>
<dbReference type="PANTHER" id="PTHR24168:SF21">
    <property type="entry name" value="KANK, ISOFORM D"/>
    <property type="match status" value="1"/>
</dbReference>
<gene>
    <name evidence="3" type="ORF">CSSPJE1EN1_LOCUS25595</name>
</gene>
<comment type="caution">
    <text evidence="3">The sequence shown here is derived from an EMBL/GenBank/DDBJ whole genome shotgun (WGS) entry which is preliminary data.</text>
</comment>
<dbReference type="PANTHER" id="PTHR24168">
    <property type="entry name" value="KN MOTIF AND ANKYRIN REPEAT DOMAIN-CONTAINING"/>
    <property type="match status" value="1"/>
</dbReference>
<name>A0ABP0V7X2_9BRYO</name>
<evidence type="ECO:0000313" key="3">
    <source>
        <dbReference type="EMBL" id="CAK9250217.1"/>
    </source>
</evidence>
<evidence type="ECO:0000256" key="2">
    <source>
        <dbReference type="SAM" id="MobiDB-lite"/>
    </source>
</evidence>
<proteinExistence type="predicted"/>
<protein>
    <submittedName>
        <fullName evidence="3">Uncharacterized protein</fullName>
    </submittedName>
</protein>
<dbReference type="InterPro" id="IPR047184">
    <property type="entry name" value="KANK1-4"/>
</dbReference>